<evidence type="ECO:0000256" key="4">
    <source>
        <dbReference type="ARBA" id="ARBA00022692"/>
    </source>
</evidence>
<dbReference type="PROSITE" id="PS00232">
    <property type="entry name" value="CADHERIN_1"/>
    <property type="match status" value="15"/>
</dbReference>
<dbReference type="InterPro" id="IPR015919">
    <property type="entry name" value="Cadherin-like_sf"/>
</dbReference>
<feature type="domain" description="Cadherin" evidence="23">
    <location>
        <begin position="2150"/>
        <end position="2251"/>
    </location>
</feature>
<dbReference type="FunFam" id="2.60.40.60:FF:000106">
    <property type="entry name" value="FAT atypical cadherin 4"/>
    <property type="match status" value="2"/>
</dbReference>
<keyword evidence="3 18" id="KW-0245">EGF-like domain</keyword>
<dbReference type="PROSITE" id="PS00022">
    <property type="entry name" value="EGF_1"/>
    <property type="match status" value="7"/>
</dbReference>
<dbReference type="GO" id="GO:0050793">
    <property type="term" value="P:regulation of developmental process"/>
    <property type="evidence" value="ECO:0007669"/>
    <property type="project" value="UniProtKB-ARBA"/>
</dbReference>
<dbReference type="PROSITE" id="PS50025">
    <property type="entry name" value="LAM_G_DOMAIN"/>
    <property type="match status" value="2"/>
</dbReference>
<feature type="compositionally biased region" description="Basic and acidic residues" evidence="19">
    <location>
        <begin position="4105"/>
        <end position="4115"/>
    </location>
</feature>
<dbReference type="GO" id="GO:0045296">
    <property type="term" value="F:cadherin binding"/>
    <property type="evidence" value="ECO:0007669"/>
    <property type="project" value="TreeGrafter"/>
</dbReference>
<keyword evidence="7 17" id="KW-0106">Calcium</keyword>
<feature type="domain" description="Cadherin" evidence="23">
    <location>
        <begin position="2455"/>
        <end position="2563"/>
    </location>
</feature>
<dbReference type="GO" id="GO:0003007">
    <property type="term" value="P:heart morphogenesis"/>
    <property type="evidence" value="ECO:0007669"/>
    <property type="project" value="UniProtKB-ARBA"/>
</dbReference>
<feature type="domain" description="Cadherin" evidence="23">
    <location>
        <begin position="1405"/>
        <end position="1506"/>
    </location>
</feature>
<evidence type="ECO:0000256" key="6">
    <source>
        <dbReference type="ARBA" id="ARBA00022737"/>
    </source>
</evidence>
<feature type="disulfide bond" evidence="18">
    <location>
        <begin position="3546"/>
        <end position="3555"/>
    </location>
</feature>
<feature type="domain" description="Cadherin" evidence="23">
    <location>
        <begin position="2355"/>
        <end position="2454"/>
    </location>
</feature>
<keyword evidence="4" id="KW-0812">Transmembrane</keyword>
<dbReference type="FunFam" id="2.60.40.60:FF:000005">
    <property type="entry name" value="Protocadherin 9"/>
    <property type="match status" value="1"/>
</dbReference>
<dbReference type="GO" id="GO:0007157">
    <property type="term" value="P:heterophilic cell-cell adhesion via plasma membrane cell adhesion molecules"/>
    <property type="evidence" value="ECO:0007669"/>
    <property type="project" value="UniProtKB-ARBA"/>
</dbReference>
<dbReference type="FunFam" id="2.60.40.60:FF:000010">
    <property type="entry name" value="Cadherin EGF LAG seven-pass G-type receptor 3"/>
    <property type="match status" value="4"/>
</dbReference>
<reference evidence="24" key="2">
    <citation type="submission" date="2025-08" db="UniProtKB">
        <authorList>
            <consortium name="Ensembl"/>
        </authorList>
    </citation>
    <scope>IDENTIFICATION</scope>
</reference>
<dbReference type="GO" id="GO:0051239">
    <property type="term" value="P:regulation of multicellular organismal process"/>
    <property type="evidence" value="ECO:0007669"/>
    <property type="project" value="UniProtKB-ARBA"/>
</dbReference>
<keyword evidence="11 18" id="KW-1015">Disulfide bond</keyword>
<dbReference type="CDD" id="cd11304">
    <property type="entry name" value="Cadherin_repeat"/>
    <property type="match status" value="30"/>
</dbReference>
<evidence type="ECO:0000313" key="24">
    <source>
        <dbReference type="Ensembl" id="ENSEEEP00000057354.1"/>
    </source>
</evidence>
<dbReference type="InterPro" id="IPR018097">
    <property type="entry name" value="EGF_Ca-bd_CS"/>
</dbReference>
<dbReference type="GO" id="GO:0008013">
    <property type="term" value="F:beta-catenin binding"/>
    <property type="evidence" value="ECO:0007669"/>
    <property type="project" value="TreeGrafter"/>
</dbReference>
<feature type="domain" description="EGF-like" evidence="22">
    <location>
        <begin position="3520"/>
        <end position="3556"/>
    </location>
</feature>
<dbReference type="InterPro" id="IPR039808">
    <property type="entry name" value="Cadherin"/>
</dbReference>
<evidence type="ECO:0000256" key="11">
    <source>
        <dbReference type="ARBA" id="ARBA00023157"/>
    </source>
</evidence>
<dbReference type="CDD" id="cd00110">
    <property type="entry name" value="LamG"/>
    <property type="match status" value="2"/>
</dbReference>
<keyword evidence="10" id="KW-0472">Membrane</keyword>
<comment type="subunit">
    <text evidence="13">Heterophilic interaction with DCHS1; this interaction affects their respective protein levels. Interacts (via cytoplasmic domain) with MPDZ. Forms a complex with PALS1 and MPDZ.</text>
</comment>
<feature type="domain" description="EGF-like" evidence="22">
    <location>
        <begin position="3482"/>
        <end position="3518"/>
    </location>
</feature>
<reference evidence="24" key="3">
    <citation type="submission" date="2025-09" db="UniProtKB">
        <authorList>
            <consortium name="Ensembl"/>
        </authorList>
    </citation>
    <scope>IDENTIFICATION</scope>
</reference>
<feature type="domain" description="Laminin G" evidence="21">
    <location>
        <begin position="3798"/>
        <end position="3971"/>
    </location>
</feature>
<feature type="domain" description="Cadherin" evidence="23">
    <location>
        <begin position="1521"/>
        <end position="1606"/>
    </location>
</feature>
<dbReference type="PROSITE" id="PS50268">
    <property type="entry name" value="CADHERIN_2"/>
    <property type="match status" value="30"/>
</dbReference>
<feature type="domain" description="Cadherin" evidence="23">
    <location>
        <begin position="1921"/>
        <end position="2025"/>
    </location>
</feature>
<evidence type="ECO:0000256" key="16">
    <source>
        <dbReference type="ARBA" id="ARBA00081404"/>
    </source>
</evidence>
<dbReference type="SMART" id="SM00112">
    <property type="entry name" value="CA"/>
    <property type="match status" value="30"/>
</dbReference>
<dbReference type="Proteomes" id="UP000314983">
    <property type="component" value="Chromosome 1"/>
</dbReference>
<feature type="disulfide bond" evidence="18">
    <location>
        <begin position="4026"/>
        <end position="4035"/>
    </location>
</feature>
<dbReference type="FunFam" id="2.10.25.10:FF:000012">
    <property type="entry name" value="Delta-like protein"/>
    <property type="match status" value="1"/>
</dbReference>
<feature type="signal peptide" evidence="20">
    <location>
        <begin position="1"/>
        <end position="27"/>
    </location>
</feature>
<dbReference type="Pfam" id="PF02210">
    <property type="entry name" value="Laminin_G_2"/>
    <property type="match status" value="2"/>
</dbReference>
<dbReference type="InterPro" id="IPR013032">
    <property type="entry name" value="EGF-like_CS"/>
</dbReference>
<feature type="domain" description="Cadherin" evidence="23">
    <location>
        <begin position="2564"/>
        <end position="2669"/>
    </location>
</feature>
<dbReference type="InterPro" id="IPR002126">
    <property type="entry name" value="Cadherin-like_dom"/>
</dbReference>
<comment type="subcellular location">
    <subcellularLocation>
        <location evidence="1">Cell membrane</location>
        <topology evidence="1">Single-pass type I membrane protein</topology>
    </subcellularLocation>
</comment>
<feature type="region of interest" description="Disordered" evidence="19">
    <location>
        <begin position="4103"/>
        <end position="4162"/>
    </location>
</feature>
<dbReference type="FunFam" id="2.60.40.60:FF:000110">
    <property type="entry name" value="FAT atypical cadherin 4"/>
    <property type="match status" value="1"/>
</dbReference>
<evidence type="ECO:0000256" key="19">
    <source>
        <dbReference type="SAM" id="MobiDB-lite"/>
    </source>
</evidence>
<evidence type="ECO:0000256" key="18">
    <source>
        <dbReference type="PROSITE-ProRule" id="PRU00076"/>
    </source>
</evidence>
<dbReference type="FunFam" id="2.10.25.10:FF:000066">
    <property type="entry name" value="FAT atypical cadherin 4"/>
    <property type="match status" value="1"/>
</dbReference>
<dbReference type="FunFam" id="2.60.120.200:FF:000030">
    <property type="entry name" value="FAT atypical cadherin 4"/>
    <property type="match status" value="1"/>
</dbReference>
<evidence type="ECO:0000259" key="22">
    <source>
        <dbReference type="PROSITE" id="PS50026"/>
    </source>
</evidence>
<feature type="domain" description="Cadherin" evidence="23">
    <location>
        <begin position="1742"/>
        <end position="1817"/>
    </location>
</feature>
<dbReference type="Gene3D" id="2.60.120.200">
    <property type="match status" value="2"/>
</dbReference>
<feature type="disulfide bond" evidence="18">
    <location>
        <begin position="3508"/>
        <end position="3517"/>
    </location>
</feature>
<feature type="disulfide bond" evidence="18">
    <location>
        <begin position="3432"/>
        <end position="3441"/>
    </location>
</feature>
<dbReference type="SUPFAM" id="SSF49313">
    <property type="entry name" value="Cadherin-like"/>
    <property type="match status" value="30"/>
</dbReference>
<feature type="domain" description="Cadherin" evidence="23">
    <location>
        <begin position="236"/>
        <end position="337"/>
    </location>
</feature>
<feature type="domain" description="Cadherin" evidence="23">
    <location>
        <begin position="121"/>
        <end position="235"/>
    </location>
</feature>
<dbReference type="SMART" id="SM00282">
    <property type="entry name" value="LamG"/>
    <property type="match status" value="2"/>
</dbReference>
<evidence type="ECO:0000256" key="7">
    <source>
        <dbReference type="ARBA" id="ARBA00022837"/>
    </source>
</evidence>
<dbReference type="FunFam" id="2.60.40.60:FF:000131">
    <property type="entry name" value="FAT atypical cadherin 4"/>
    <property type="match status" value="1"/>
</dbReference>
<keyword evidence="6" id="KW-0677">Repeat</keyword>
<dbReference type="PRINTS" id="PR00205">
    <property type="entry name" value="CADHERIN"/>
</dbReference>
<dbReference type="SMART" id="SM00179">
    <property type="entry name" value="EGF_CA"/>
    <property type="match status" value="5"/>
</dbReference>
<dbReference type="FunFam" id="2.60.40.60:FF:000081">
    <property type="entry name" value="protocadherin Fat 4"/>
    <property type="match status" value="1"/>
</dbReference>
<gene>
    <name evidence="24" type="primary">FAT4</name>
</gene>
<feature type="compositionally biased region" description="Basic residues" evidence="19">
    <location>
        <begin position="4116"/>
        <end position="4127"/>
    </location>
</feature>
<dbReference type="FunFam" id="2.60.40.60:FF:000080">
    <property type="entry name" value="FAT atypical cadherin 1"/>
    <property type="match status" value="1"/>
</dbReference>
<evidence type="ECO:0000313" key="25">
    <source>
        <dbReference type="Proteomes" id="UP000314983"/>
    </source>
</evidence>
<evidence type="ECO:0000256" key="9">
    <source>
        <dbReference type="ARBA" id="ARBA00022989"/>
    </source>
</evidence>
<dbReference type="FunFam" id="2.60.40.60:FF:000144">
    <property type="entry name" value="FAT atypical cadherin 4"/>
    <property type="match status" value="1"/>
</dbReference>
<feature type="compositionally biased region" description="Basic and acidic residues" evidence="19">
    <location>
        <begin position="4391"/>
        <end position="4403"/>
    </location>
</feature>
<feature type="domain" description="EGF-like" evidence="22">
    <location>
        <begin position="3384"/>
        <end position="3442"/>
    </location>
</feature>
<dbReference type="GO" id="GO:0016477">
    <property type="term" value="P:cell migration"/>
    <property type="evidence" value="ECO:0007669"/>
    <property type="project" value="TreeGrafter"/>
</dbReference>
<feature type="domain" description="EGF-like" evidence="22">
    <location>
        <begin position="3999"/>
        <end position="4036"/>
    </location>
</feature>
<sequence length="4565" mass="498072">MAPSGRSLDSFHLVLLVLWTLLQFSSSSQVRQEFQVLEEQPIGTYVGTIETRASFTYRFSENHKLFAINGTTGVIYTSSVIDRETLPSNIINVVVLSSQPMYPTEVRIVVLDINDNSPVFPDASIVVSFKEDAARGRQVILDTATDADIGSNGVDHTTYRIVNGNERRKFRLDITVNPSGEGAFLHLVTTGGLDRELTPFYQLLIEVEDKGDPKKYGYLQVNVTIQDINDNAPVFDLDQYQSSVFEDAVVGTSVLQITATDQDEGTNADVRYFLDEGTPFQIDPKAGTIAIKEALDYESKKEYSLTIHAVDNGVPSLSGRTEAIIKLLDVNDNDPVVKFRYFPTTSKFASVDENAQIGTVVALLTVSDADSSAANGNISVSILGGNEQGHFEVHTSPVPNLSLIKVASVLDRERISSYNLTVSVSDNGKPIARSSFASLVIFVNDINDHPPIFQEAEYKVDISEDVPRGSYVKGVLATDGDSGQNANLRYSLVSGNSLGWFAISENSGLVTSAAVLDRETASVIVLNISAKDQGLQPKISYTKLIVNIMDVNDQVPTFTQSTYHVALVEHSPTGSELLLLSATDTDLGANGTVHFTFDPETPGHVQELFQLDAATGRLSAATELDREERGSYLLYVKATDSGSPPLHSVAKVNVTIKDINDNRPVFYPVQYFANIKENEPSGSYVTTVSASDPDLERNGMVRYAITAGDTFKFHINSDTGRITTLVLLDREEKMAHQLQVSATDGGGLHSQAHAIVTVTVVDTQDNPPTFSQKEYSFVMFENVAPNSVIGTVSATTVDLNTNITYLIASGDQRGLFAVNSATGHIMATGLIDREEQAFYQLKVIGRGGDVMGEALVNITVKDLNDNAPHFLHAVEHVSAVENWNTGHHIFQAKASDPDEGTNGMVVYSLQQNPRRLFHIHEKHGLITLTGPLEVTTSSYQIEIVASDLGVPQRSSTLLLTVSVYDVNDNAPTFDQLSYEVIIPESEPVNSRFFKVEALDKDSGLNGEIVYDITDGNSNDVFGIFPDGQLYIKAELDREVQDRYDLVLVARDRAVEPLSASANVTVILDDVNDNRPLFNSTNYLFRFEEERPRGSLVGWVFAEDRDAGPNSEVRYSFETPQPNFELNAITGELTSTLQLDRESLMRQRGTAVFAFTVISSDQGLPKPLRDQAKVQVYIQDINDNAPKFSKDIYRASISESAQNMTQLLRVSASDMDESKNGLLHYHISEGNKENWFSIDSSSGQVTLVGKLDYETTSSYSLKIVAEDSGSVPLSSSCLLSINVLDENDNSPSFPKSTMTVDVLENMRIGELVASVTATDSDSGSNADITYSIVANNNHGTFSISPSTGSIFLVRKLDYETQSLYKLNITAKDNGMPPRSSSIPLVIHVRDFNDNPPVFTPGDIFKSIPENLPLSTSVMTITAHDTDADINGQLEYSIVQQTPRGSHFYIDPSSGDILTNNKIDREFSNMFELTVKASDLAVPVEFRRFALKNITIWVTDQNDNTPSFISQNALVAEVNIVIGSILTTVVAFDPDEGANGEVEYELVKGDSDTFIMDRYSGDIRVASPLVPSKLIYSLTVSATDHGTERRTERTDLTIILRGPDGPVFSQAKYITILKEGQPAGTDVISLDASSPRGSAAKVEYFIVSVRSGARAVGRLFSIGRHTGVIQTATELDREQGEGLYLLDVYAIESEASQPRTQKAEVSPSWFSVSLCRSCLVMFHFSRETSPRQEFKVPVCFSGPNALLAYGIASGDPQDQFGITPYGVLQTRKLLDREARSFYNLVVTVSDQAPPPAPRFTSSAQVSIILLDVNDCAPVFTSQTTAYVQESTALDTAVFTAQAADADSGPNSYVEYSLTGSHGNKFSVGAVDGVVRLVGELDREEMANYTLTVVAMDKGQPALSSAMEVTMVVLDVNDNTPSFSQNIYDVEIEEDTLSGTDVLQVFASDADEGTNGQIRFSIASGNRNGDFRIDSVTGVISVAKPLDREAWASYSLVVQAADRASSPRVDRATVNVALLDVNDCMPTFELSPYTVTVQENLKDLPINILQVLEAVVMVHCTFFWCAGSLVFAVTVTDEDSGSNAQLHYSLSGRNSDKFTIDPVRGAIVANEKLTGSSEVTFTVRVTDGGISPKTDSTTVTVRFVVGEDFPTIRLKDKSFTFPESQDINTVVTKVTGTSTRAGPLSYYIASGNLDNAFHMDQLTGELSIKKPLDYENIEKYVLWIEGRDQSFPPYSAYEKIEVMVLDVNDNDPVFEKEPFHAEILENLSPQRVLVVSALDRDSGPNGQLEYAITDGNKDNSFSINRATGEIRTTRPLDREKVAQYTLKVKATDHGILPRSTVVRLVISVLDVNDNAPRFSQIFSAMVPENAPVGYTVTHVTTTDEDTGVNAVSRYSMSDTSLPFMINPSTGDITISRPLNREDTDHYIAKVSAHDSGWTVSTDVTIFVTDVNDNAPRFSKPSYYLSYPEMTEVGSLVTQVSATDLDKGVNGKIFYFIRSQSEYFRINASTGEIFIKQQLKYQNSTSNVNINRHSFIVTSSDRGLKPLMSETTVIINIVDSNDNPPKFESSSYFTPVTKSVKVGTKLIKVTAHDTEDFGVNSEIEYTISGGNSSNKFRLDKQTGWVTIASSLISDINKVYLLDITATDKGNPPLSAKTSLKIAVTEENHHTPEFSQSQVIATVSESLSVGTAIRTLSARDKDKDKQMNGLVTYNISSGNSDGLFVVNSKTGVLSLAKPLDYEKKQKHELRISATDGGWIAKTSYVTVVIHITDVNDNSPLFDPSEYFPVVQENVPSGTTVVKMNAIDKDSGSNAVLAYVIQSSDSDLFIIDPNTGVITTQGFLDYEAKQVYHLTVKAFNVPDEDRCSFANVNIQLKGANEYVPRFVSKQYYFEVSEAAPKGTVVGEVFASDRDLGEDGVVYYLIFGRSRRKGFGINKNTGQIYVTGPLDREKEEKISLKVLAKNAGSIRGADIDEVFVNLTILDANDPPVFTQELYDVQVSEGLSPGALVTFVSAEDSDSVPSWSRFTYSITSDYEKTAFTINPQTGQVSVASELDRETMPVYNLTLLAVDSGSPAATGTATLIVTLEDINDNGPTLVTTNGKVMENQRAGTPVMTLQSSDPDLAPNRGPFSYSLLTPGSAASYFILTSSGQLSTSQAIDREQISDFYLSVVIKDSGVPQMSSTGTVHVKVDDQNDNPSQPRSVEIYVHYFGNTFPGGSLGIVKPQDPDTQDTFHCSLIPPIISLFSIPSGTCNLNSNARSTDGMFDLSVHSSDGVHGAVNSNIRVFFIAFTNATVDNSVLIRLSSHSISSFLTGHYLSFLRVANSKLAGLGTGVQLYGAFELGNHTFLMTAVKRGQGQYVSPSGVATFFQSIKEVLHRQSGVRIDSVDHDPCTHNPCQNGGSCKRRLSVGPDIMTAESIPVILVSNRPLQPYVCNCRPGYAGNLCETDINECFPSPCHNGGTCHNLVGGFTCSCPEGYTGMACERDINECLSSPCKNGALCQNFPGGFNCLCKSGFAGKTCDSIINYCECNPCFNGGSCQSRVEGYYCHCPFGVFGKHCELNSYGFQELSYMEFPSLDPNNNYIYVKFATLKENSLLMYNHDNQTGDKAEFLALEISEGRMRFSFNLGSGTYKLMTMVRVSDGLFHTVIARRAGMAASLTVDLCGEDQEPGYCAVSNVVVHTDWILDVQPNRLSVGGVRSIQPLLQRRGQVASHDFVGCIMEFAINGRPLEPSQALSSNGILDRCPRLEGACVANPCRHGGTCLDMWSWQQCQCAKGFTGRHCEKHISADTALSLDGSGRVDYSVRQGWMRDVLLEKGLQSAAHTHAESSLEVKFRTRSKTATLLHVQESSNYTTVRLKNGNLQYVSDAGVGGKVERIVGDVVLSDGQWHTVLLWRNSSSTTIRIDESSLRAVQHATQDFGGVDVLMLSLGGVPSRPRFDGCYLYIKYNGELLPFSGEHRAVSISWTDPSVKIGCRGPNLCESAPCWDGLMCVNQWYTYQCVPPGDCVSSPCQHGGSCVPSARGGFSCVCPEPYTGRVCESLVACLGVACPQGTTCKAASGEGFTCSPDASAEEPTLPIWAVPAIVGGCASLLALVVLSLILHNHCKGGSKDDKKPKEKKEKKKKKKKKKKGSENVAFDDPDNIPPYGDDMTVRKQPEGNPKPDIIERENPYLIYDETDIPQVGEAVPSAPCVPCGVPEADIEHYDIDNASSIAPSDADIIQHYKQYRSHAPKFSIQRRSPLGYARQSPLHLGASSYTYQPTYAQGLRSTPLSHAQCPTPNPLSRHSPAPFAKPAPFYRNTPTRELNLARREGSPLDLHAEACQAAAMFNYATRLGRRSKSPQAAVGPGSRPASRLKQPVEQIPLEGGPPVGLSIEEVERLNTPRPRNPSICSADHGRSSSEEDCRRPLSRVRNPADGIPAPESSSESDSHDSFTCSEMEYDREKPVAYSSRVPKLSQVNESDADDEDYGGRAKQRRYSSRRAEGGPGGGRALLGEHQHQTLPHKMGQGAGSFNWDSLLNWGPGFTHYVDVFKDLALLPENSTAAKDIEMNSGDGSVTIIAEGETEQYV</sequence>
<dbReference type="FunFam" id="2.10.25.10:FF:000293">
    <property type="entry name" value="FAT atypical cadherin 4"/>
    <property type="match status" value="1"/>
</dbReference>
<feature type="domain" description="Cadherin" evidence="23">
    <location>
        <begin position="3091"/>
        <end position="3198"/>
    </location>
</feature>
<feature type="domain" description="Cadherin" evidence="23">
    <location>
        <begin position="2252"/>
        <end position="2355"/>
    </location>
</feature>
<feature type="domain" description="Cadherin" evidence="23">
    <location>
        <begin position="1293"/>
        <end position="1397"/>
    </location>
</feature>
<feature type="domain" description="Cadherin" evidence="23">
    <location>
        <begin position="343"/>
        <end position="453"/>
    </location>
</feature>
<dbReference type="FunFam" id="2.60.40.60:FF:000143">
    <property type="entry name" value="FAT atypical cadherin 4"/>
    <property type="match status" value="1"/>
</dbReference>
<dbReference type="PROSITE" id="PS01186">
    <property type="entry name" value="EGF_2"/>
    <property type="match status" value="5"/>
</dbReference>
<dbReference type="InterPro" id="IPR001791">
    <property type="entry name" value="Laminin_G"/>
</dbReference>
<evidence type="ECO:0000256" key="8">
    <source>
        <dbReference type="ARBA" id="ARBA00022889"/>
    </source>
</evidence>
<feature type="domain" description="EGF-like" evidence="22">
    <location>
        <begin position="3444"/>
        <end position="3480"/>
    </location>
</feature>
<dbReference type="InterPro" id="IPR013320">
    <property type="entry name" value="ConA-like_dom_sf"/>
</dbReference>
<feature type="domain" description="Cadherin" evidence="23">
    <location>
        <begin position="1607"/>
        <end position="1703"/>
    </location>
</feature>
<dbReference type="GO" id="GO:0030182">
    <property type="term" value="P:neuron differentiation"/>
    <property type="evidence" value="ECO:0007669"/>
    <property type="project" value="UniProtKB-ARBA"/>
</dbReference>
<dbReference type="SUPFAM" id="SSF57196">
    <property type="entry name" value="EGF/Laminin"/>
    <property type="match status" value="2"/>
</dbReference>
<dbReference type="PROSITE" id="PS01187">
    <property type="entry name" value="EGF_CA"/>
    <property type="match status" value="1"/>
</dbReference>
<dbReference type="PANTHER" id="PTHR24027:SF438">
    <property type="entry name" value="CADHERIN 23"/>
    <property type="match status" value="1"/>
</dbReference>
<dbReference type="GO" id="GO:0007423">
    <property type="term" value="P:sensory organ development"/>
    <property type="evidence" value="ECO:0007669"/>
    <property type="project" value="UniProtKB-ARBA"/>
</dbReference>
<dbReference type="InterPro" id="IPR049883">
    <property type="entry name" value="NOTCH1_EGF-like"/>
</dbReference>
<dbReference type="FunFam" id="2.10.25.10:FF:000168">
    <property type="entry name" value="FAT atypical cadherin 4"/>
    <property type="match status" value="1"/>
</dbReference>
<feature type="domain" description="Cadherin" evidence="23">
    <location>
        <begin position="2064"/>
        <end position="2149"/>
    </location>
</feature>
<dbReference type="GO" id="GO:0007156">
    <property type="term" value="P:homophilic cell adhesion via plasma membrane adhesion molecules"/>
    <property type="evidence" value="ECO:0007669"/>
    <property type="project" value="InterPro"/>
</dbReference>
<feature type="domain" description="Cadherin" evidence="23">
    <location>
        <begin position="974"/>
        <end position="1077"/>
    </location>
</feature>
<dbReference type="Pfam" id="PF00008">
    <property type="entry name" value="EGF"/>
    <property type="match status" value="3"/>
</dbReference>
<feature type="domain" description="Cadherin" evidence="23">
    <location>
        <begin position="1817"/>
        <end position="1920"/>
    </location>
</feature>
<feature type="domain" description="Cadherin" evidence="23">
    <location>
        <begin position="28"/>
        <end position="120"/>
    </location>
</feature>
<keyword evidence="2" id="KW-1003">Cell membrane</keyword>
<dbReference type="InterPro" id="IPR000742">
    <property type="entry name" value="EGF"/>
</dbReference>
<feature type="domain" description="Cadherin" evidence="23">
    <location>
        <begin position="667"/>
        <end position="770"/>
    </location>
</feature>
<feature type="domain" description="Cadherin" evidence="23">
    <location>
        <begin position="559"/>
        <end position="666"/>
    </location>
</feature>
<dbReference type="SUPFAM" id="SSF49899">
    <property type="entry name" value="Concanavalin A-like lectins/glucanases"/>
    <property type="match status" value="2"/>
</dbReference>
<accession>A0AAY5EL81</accession>
<keyword evidence="5 20" id="KW-0732">Signal</keyword>
<evidence type="ECO:0000256" key="14">
    <source>
        <dbReference type="ARBA" id="ARBA00070347"/>
    </source>
</evidence>
<feature type="domain" description="Cadherin" evidence="23">
    <location>
        <begin position="771"/>
        <end position="870"/>
    </location>
</feature>
<dbReference type="GO" id="GO:0016342">
    <property type="term" value="C:catenin complex"/>
    <property type="evidence" value="ECO:0007669"/>
    <property type="project" value="TreeGrafter"/>
</dbReference>
<evidence type="ECO:0000256" key="12">
    <source>
        <dbReference type="ARBA" id="ARBA00023180"/>
    </source>
</evidence>
<reference evidence="24 25" key="1">
    <citation type="submission" date="2020-05" db="EMBL/GenBank/DDBJ databases">
        <title>Electrophorus electricus (electric eel) genome, fEleEle1, primary haplotype.</title>
        <authorList>
            <person name="Myers G."/>
            <person name="Meyer A."/>
            <person name="Fedrigo O."/>
            <person name="Formenti G."/>
            <person name="Rhie A."/>
            <person name="Tracey A."/>
            <person name="Sims Y."/>
            <person name="Jarvis E.D."/>
        </authorList>
    </citation>
    <scope>NUCLEOTIDE SEQUENCE [LARGE SCALE GENOMIC DNA]</scope>
</reference>
<name>A0AAY5EL81_ELEEL</name>
<evidence type="ECO:0000256" key="5">
    <source>
        <dbReference type="ARBA" id="ARBA00022729"/>
    </source>
</evidence>
<evidence type="ECO:0000256" key="2">
    <source>
        <dbReference type="ARBA" id="ARBA00022475"/>
    </source>
</evidence>
<feature type="chain" id="PRO_5044227364" description="Protocadherin Fat 4" evidence="20">
    <location>
        <begin position="28"/>
        <end position="4565"/>
    </location>
</feature>
<dbReference type="PANTHER" id="PTHR24027">
    <property type="entry name" value="CADHERIN-23"/>
    <property type="match status" value="1"/>
</dbReference>
<evidence type="ECO:0000256" key="15">
    <source>
        <dbReference type="ARBA" id="ARBA00076313"/>
    </source>
</evidence>
<feature type="domain" description="Cadherin" evidence="23">
    <location>
        <begin position="2670"/>
        <end position="2776"/>
    </location>
</feature>
<feature type="domain" description="Cadherin" evidence="23">
    <location>
        <begin position="1078"/>
        <end position="1187"/>
    </location>
</feature>
<keyword evidence="25" id="KW-1185">Reference proteome</keyword>
<dbReference type="Pfam" id="PF12661">
    <property type="entry name" value="hEGF"/>
    <property type="match status" value="1"/>
</dbReference>
<proteinExistence type="predicted"/>
<dbReference type="Ensembl" id="ENSEEET00000061958.1">
    <property type="protein sequence ID" value="ENSEEEP00000057354.1"/>
    <property type="gene ID" value="ENSEEEG00000015730.2"/>
</dbReference>
<evidence type="ECO:0000259" key="21">
    <source>
        <dbReference type="PROSITE" id="PS50025"/>
    </source>
</evidence>
<feature type="disulfide bond" evidence="18">
    <location>
        <begin position="3470"/>
        <end position="3479"/>
    </location>
</feature>
<dbReference type="FunFam" id="2.60.40.60:FF:000020">
    <property type="entry name" value="Dachsous cadherin-related 1b"/>
    <property type="match status" value="3"/>
</dbReference>
<keyword evidence="8" id="KW-0130">Cell adhesion</keyword>
<feature type="domain" description="Laminin G" evidence="21">
    <location>
        <begin position="3557"/>
        <end position="3741"/>
    </location>
</feature>
<dbReference type="InterPro" id="IPR020894">
    <property type="entry name" value="Cadherin_CS"/>
</dbReference>
<dbReference type="FunFam" id="2.60.40.60:FF:000116">
    <property type="entry name" value="Dachsous cadherin-related 2"/>
    <property type="match status" value="1"/>
</dbReference>
<dbReference type="Gene3D" id="2.10.25.10">
    <property type="entry name" value="Laminin"/>
    <property type="match status" value="6"/>
</dbReference>
<dbReference type="FunFam" id="2.10.25.10:FF:000151">
    <property type="entry name" value="FAT atypical cadherin 4"/>
    <property type="match status" value="1"/>
</dbReference>
<dbReference type="FunFam" id="2.60.40.60:FF:000108">
    <property type="entry name" value="FAT atypical cadherin 4"/>
    <property type="match status" value="1"/>
</dbReference>
<organism evidence="24 25">
    <name type="scientific">Electrophorus electricus</name>
    <name type="common">Electric eel</name>
    <name type="synonym">Gymnotus electricus</name>
    <dbReference type="NCBI Taxonomy" id="8005"/>
    <lineage>
        <taxon>Eukaryota</taxon>
        <taxon>Metazoa</taxon>
        <taxon>Chordata</taxon>
        <taxon>Craniata</taxon>
        <taxon>Vertebrata</taxon>
        <taxon>Euteleostomi</taxon>
        <taxon>Actinopterygii</taxon>
        <taxon>Neopterygii</taxon>
        <taxon>Teleostei</taxon>
        <taxon>Ostariophysi</taxon>
        <taxon>Gymnotiformes</taxon>
        <taxon>Gymnotoidei</taxon>
        <taxon>Gymnotidae</taxon>
        <taxon>Electrophorus</taxon>
    </lineage>
</organism>
<feature type="domain" description="Cadherin" evidence="23">
    <location>
        <begin position="1188"/>
        <end position="1292"/>
    </location>
</feature>
<dbReference type="FunFam" id="2.60.40.60:FF:000134">
    <property type="entry name" value="protocadherin Fat 4"/>
    <property type="match status" value="1"/>
</dbReference>
<dbReference type="Pfam" id="PF07645">
    <property type="entry name" value="EGF_CA"/>
    <property type="match status" value="1"/>
</dbReference>
<dbReference type="SUPFAM" id="SSF57184">
    <property type="entry name" value="Growth factor receptor domain"/>
    <property type="match status" value="1"/>
</dbReference>
<keyword evidence="9" id="KW-1133">Transmembrane helix</keyword>
<dbReference type="FunFam" id="2.60.40.60:FF:000039">
    <property type="entry name" value="FAT atypical cadherin 3"/>
    <property type="match status" value="1"/>
</dbReference>
<evidence type="ECO:0000256" key="13">
    <source>
        <dbReference type="ARBA" id="ARBA00062851"/>
    </source>
</evidence>
<evidence type="ECO:0000256" key="10">
    <source>
        <dbReference type="ARBA" id="ARBA00023136"/>
    </source>
</evidence>
<feature type="region of interest" description="Disordered" evidence="19">
    <location>
        <begin position="4333"/>
        <end position="4483"/>
    </location>
</feature>
<dbReference type="SMART" id="SM00181">
    <property type="entry name" value="EGF"/>
    <property type="match status" value="6"/>
</dbReference>
<dbReference type="PROSITE" id="PS00010">
    <property type="entry name" value="ASX_HYDROXYL"/>
    <property type="match status" value="2"/>
</dbReference>
<dbReference type="FunFam" id="2.60.40.60:FF:000029">
    <property type="entry name" value="Cadherin EGF LAG seven-pass G-type receptor 3"/>
    <property type="match status" value="1"/>
</dbReference>
<feature type="disulfide bond" evidence="18">
    <location>
        <begin position="3770"/>
        <end position="3779"/>
    </location>
</feature>
<dbReference type="FunFam" id="2.60.40.60:FF:000024">
    <property type="entry name" value="FAT atypical cadherin 3"/>
    <property type="match status" value="3"/>
</dbReference>
<dbReference type="GO" id="GO:0005509">
    <property type="term" value="F:calcium ion binding"/>
    <property type="evidence" value="ECO:0007669"/>
    <property type="project" value="UniProtKB-UniRule"/>
</dbReference>
<dbReference type="GO" id="GO:0120036">
    <property type="term" value="P:plasma membrane bounded cell projection organization"/>
    <property type="evidence" value="ECO:0007669"/>
    <property type="project" value="UniProtKB-ARBA"/>
</dbReference>
<dbReference type="InterPro" id="IPR000152">
    <property type="entry name" value="EGF-type_Asp/Asn_hydroxyl_site"/>
</dbReference>
<dbReference type="CDD" id="cd00054">
    <property type="entry name" value="EGF_CA"/>
    <property type="match status" value="6"/>
</dbReference>
<feature type="domain" description="Cadherin" evidence="23">
    <location>
        <begin position="2777"/>
        <end position="2880"/>
    </location>
</feature>
<feature type="domain" description="EGF-like" evidence="22">
    <location>
        <begin position="3744"/>
        <end position="3780"/>
    </location>
</feature>
<dbReference type="FunFam" id="2.60.40.60:FF:000092">
    <property type="entry name" value="Protocadherin 8"/>
    <property type="match status" value="1"/>
</dbReference>
<dbReference type="PROSITE" id="PS50026">
    <property type="entry name" value="EGF_3"/>
    <property type="match status" value="6"/>
</dbReference>
<keyword evidence="12" id="KW-0325">Glycoprotein</keyword>
<evidence type="ECO:0000256" key="3">
    <source>
        <dbReference type="ARBA" id="ARBA00022536"/>
    </source>
</evidence>
<dbReference type="GO" id="GO:0001736">
    <property type="term" value="P:establishment of planar polarity"/>
    <property type="evidence" value="ECO:0007669"/>
    <property type="project" value="UniProtKB-ARBA"/>
</dbReference>
<evidence type="ECO:0000259" key="23">
    <source>
        <dbReference type="PROSITE" id="PS50268"/>
    </source>
</evidence>
<dbReference type="FunFam" id="2.60.40.60:FF:000154">
    <property type="entry name" value="FAT atypical cadherin 4"/>
    <property type="match status" value="1"/>
</dbReference>
<dbReference type="FunFam" id="2.60.40.60:FF:000037">
    <property type="entry name" value="FAT atypical cadherin 1"/>
    <property type="match status" value="1"/>
</dbReference>
<dbReference type="GeneTree" id="ENSGT00940000155719"/>
<dbReference type="InterPro" id="IPR009030">
    <property type="entry name" value="Growth_fac_rcpt_cys_sf"/>
</dbReference>
<feature type="domain" description="Cadherin" evidence="23">
    <location>
        <begin position="871"/>
        <end position="973"/>
    </location>
</feature>
<feature type="domain" description="Cadherin" evidence="23">
    <location>
        <begin position="2881"/>
        <end position="2986"/>
    </location>
</feature>
<comment type="caution">
    <text evidence="18">Lacks conserved residue(s) required for the propagation of feature annotation.</text>
</comment>
<dbReference type="Gene3D" id="2.60.40.60">
    <property type="entry name" value="Cadherins"/>
    <property type="match status" value="30"/>
</dbReference>
<evidence type="ECO:0000256" key="20">
    <source>
        <dbReference type="SAM" id="SignalP"/>
    </source>
</evidence>
<dbReference type="FunFam" id="2.60.40.60:FF:000275">
    <property type="entry name" value="Si:dkey-30k22.7"/>
    <property type="match status" value="1"/>
</dbReference>
<dbReference type="InterPro" id="IPR001881">
    <property type="entry name" value="EGF-like_Ca-bd_dom"/>
</dbReference>
<feature type="domain" description="Cadherin" evidence="23">
    <location>
        <begin position="2987"/>
        <end position="3092"/>
    </location>
</feature>
<dbReference type="Pfam" id="PF00028">
    <property type="entry name" value="Cadherin"/>
    <property type="match status" value="29"/>
</dbReference>
<protein>
    <recommendedName>
        <fullName evidence="14">Protocadherin Fat 4</fullName>
    </recommendedName>
    <alternativeName>
        <fullName evidence="16">FAT tumor suppressor homolog 4</fullName>
    </alternativeName>
    <alternativeName>
        <fullName evidence="15">Fat-like cadherin protein FAT-J</fullName>
    </alternativeName>
</protein>
<dbReference type="Pfam" id="PF25374">
    <property type="entry name" value="Cadherin_FAT4_N"/>
    <property type="match status" value="1"/>
</dbReference>
<evidence type="ECO:0000256" key="1">
    <source>
        <dbReference type="ARBA" id="ARBA00004251"/>
    </source>
</evidence>
<evidence type="ECO:0000256" key="17">
    <source>
        <dbReference type="PROSITE-ProRule" id="PRU00043"/>
    </source>
</evidence>
<dbReference type="GO" id="GO:0007163">
    <property type="term" value="P:establishment or maintenance of cell polarity"/>
    <property type="evidence" value="ECO:0007669"/>
    <property type="project" value="UniProtKB-ARBA"/>
</dbReference>
<feature type="domain" description="Cadherin" evidence="23">
    <location>
        <begin position="454"/>
        <end position="558"/>
    </location>
</feature>